<evidence type="ECO:0000313" key="4">
    <source>
        <dbReference type="Proteomes" id="UP000286678"/>
    </source>
</evidence>
<dbReference type="InterPro" id="IPR029043">
    <property type="entry name" value="GcvT/YgfZ_C"/>
</dbReference>
<feature type="domain" description="GCVT N-terminal" evidence="1">
    <location>
        <begin position="24"/>
        <end position="146"/>
    </location>
</feature>
<dbReference type="SUPFAM" id="SSF103025">
    <property type="entry name" value="Folate-binding domain"/>
    <property type="match status" value="1"/>
</dbReference>
<feature type="domain" description="tRNA-modifying protein YgfZ-like beta-barrel" evidence="2">
    <location>
        <begin position="234"/>
        <end position="299"/>
    </location>
</feature>
<dbReference type="Pfam" id="PF21130">
    <property type="entry name" value="YgfZ_barrel"/>
    <property type="match status" value="1"/>
</dbReference>
<evidence type="ECO:0000259" key="2">
    <source>
        <dbReference type="Pfam" id="PF21130"/>
    </source>
</evidence>
<dbReference type="AlphaFoldDB" id="A0A432XQD1"/>
<sequence>MIVLTTEFTKAPPEYVTVSLTDHGVLQVSGSDTESFLQGQFTCDLKQLDSERWIYGAHCDNKGKTLSNFFLVREGDGVLLITSKPAMEATMAQLQKFGVFNKVEIRDASDDFQLYGVFGTAAPARLAELLDASLASADMPAVSRTEHALVLSLGTQPDQYLCLQRGEALPTNSEPAYWQALEIERGRPTLFSGTIQEFVPQMLNLQALDGISFSKGCYIGQETVARMKYLGKQKRALFRLSGHGKPVSAGATVEQQLGENWRRAGTVINAVSRADQHLDVLAVLPSDLDSDTKLRIKDDDASLLEIYPLPYKLDES</sequence>
<dbReference type="NCBIfam" id="TIGR03317">
    <property type="entry name" value="ygfZ_signature"/>
    <property type="match status" value="1"/>
</dbReference>
<dbReference type="Gene3D" id="3.30.70.1400">
    <property type="entry name" value="Aminomethyltransferase beta-barrel domains"/>
    <property type="match status" value="1"/>
</dbReference>
<dbReference type="Gene3D" id="2.40.30.160">
    <property type="match status" value="1"/>
</dbReference>
<name>A0A432XQD1_9GAMM</name>
<evidence type="ECO:0000313" key="3">
    <source>
        <dbReference type="EMBL" id="RUO50945.1"/>
    </source>
</evidence>
<reference evidence="4" key="1">
    <citation type="journal article" date="2018" name="Front. Microbiol.">
        <title>Genome-Based Analysis Reveals the Taxonomy and Diversity of the Family Idiomarinaceae.</title>
        <authorList>
            <person name="Liu Y."/>
            <person name="Lai Q."/>
            <person name="Shao Z."/>
        </authorList>
    </citation>
    <scope>NUCLEOTIDE SEQUENCE [LARGE SCALE GENOMIC DNA]</scope>
    <source>
        <strain evidence="4">SW15</strain>
    </source>
</reference>
<dbReference type="NCBIfam" id="NF007110">
    <property type="entry name" value="PRK09559.1"/>
    <property type="match status" value="1"/>
</dbReference>
<dbReference type="EMBL" id="PIPT01000001">
    <property type="protein sequence ID" value="RUO50945.1"/>
    <property type="molecule type" value="Genomic_DNA"/>
</dbReference>
<gene>
    <name evidence="3" type="ORF">CWE21_02290</name>
</gene>
<dbReference type="OrthoDB" id="9796287at2"/>
<accession>A0A432XQD1</accession>
<evidence type="ECO:0000259" key="1">
    <source>
        <dbReference type="Pfam" id="PF01571"/>
    </source>
</evidence>
<dbReference type="SUPFAM" id="SSF101790">
    <property type="entry name" value="Aminomethyltransferase beta-barrel domain"/>
    <property type="match status" value="1"/>
</dbReference>
<keyword evidence="4" id="KW-1185">Reference proteome</keyword>
<dbReference type="GO" id="GO:0016226">
    <property type="term" value="P:iron-sulfur cluster assembly"/>
    <property type="evidence" value="ECO:0007669"/>
    <property type="project" value="TreeGrafter"/>
</dbReference>
<comment type="caution">
    <text evidence="3">The sequence shown here is derived from an EMBL/GenBank/DDBJ whole genome shotgun (WGS) entry which is preliminary data.</text>
</comment>
<dbReference type="PANTHER" id="PTHR22602">
    <property type="entry name" value="TRANSFERASE CAF17, MITOCHONDRIAL-RELATED"/>
    <property type="match status" value="1"/>
</dbReference>
<dbReference type="InterPro" id="IPR017703">
    <property type="entry name" value="YgfZ/GCV_T_CS"/>
</dbReference>
<dbReference type="PANTHER" id="PTHR22602:SF0">
    <property type="entry name" value="TRANSFERASE CAF17, MITOCHONDRIAL-RELATED"/>
    <property type="match status" value="1"/>
</dbReference>
<proteinExistence type="predicted"/>
<dbReference type="Gene3D" id="3.30.70.1630">
    <property type="match status" value="1"/>
</dbReference>
<dbReference type="Pfam" id="PF01571">
    <property type="entry name" value="GCV_T"/>
    <property type="match status" value="1"/>
</dbReference>
<dbReference type="InterPro" id="IPR006222">
    <property type="entry name" value="GCVT_N"/>
</dbReference>
<dbReference type="InterPro" id="IPR048451">
    <property type="entry name" value="YgfZ_barrel"/>
</dbReference>
<protein>
    <submittedName>
        <fullName evidence="3">tRNA-modifying protein YgfZ</fullName>
    </submittedName>
</protein>
<organism evidence="3 4">
    <name type="scientific">Pseudidiomarina aquimaris</name>
    <dbReference type="NCBI Taxonomy" id="641841"/>
    <lineage>
        <taxon>Bacteria</taxon>
        <taxon>Pseudomonadati</taxon>
        <taxon>Pseudomonadota</taxon>
        <taxon>Gammaproteobacteria</taxon>
        <taxon>Alteromonadales</taxon>
        <taxon>Idiomarinaceae</taxon>
        <taxon>Pseudidiomarina</taxon>
    </lineage>
</organism>
<dbReference type="InterPro" id="IPR045179">
    <property type="entry name" value="YgfZ/GcvT"/>
</dbReference>
<dbReference type="Proteomes" id="UP000286678">
    <property type="component" value="Unassembled WGS sequence"/>
</dbReference>